<dbReference type="GO" id="GO:0005829">
    <property type="term" value="C:cytosol"/>
    <property type="evidence" value="ECO:0007669"/>
    <property type="project" value="TreeGrafter"/>
</dbReference>
<dbReference type="InterPro" id="IPR033738">
    <property type="entry name" value="AsnB_N"/>
</dbReference>
<evidence type="ECO:0000259" key="1">
    <source>
        <dbReference type="PROSITE" id="PS51278"/>
    </source>
</evidence>
<sequence length="199" mass="22395">MCGIAGIVTQSLSKQQTASLLDRMQVAQKHRGPDDQGTEIFDGSHTVGLAHRRLAIIDPEHGKQPMTTADGRTTIVFNGAIYNYLELRRELLAQGFPIKTYSDTEVLLYAYQAWGEQCVDHLNGMFAFVIYDRAANKLVAARDRVGVKPLYYYFDGQQFIFSSEIKAILSTDLVQAQPNSKGMHDYITFQFCLGEKTQF</sequence>
<dbReference type="PANTHER" id="PTHR43284">
    <property type="entry name" value="ASPARAGINE SYNTHETASE (GLUTAMINE-HYDROLYZING)"/>
    <property type="match status" value="1"/>
</dbReference>
<organism evidence="2">
    <name type="scientific">marine sediment metagenome</name>
    <dbReference type="NCBI Taxonomy" id="412755"/>
    <lineage>
        <taxon>unclassified sequences</taxon>
        <taxon>metagenomes</taxon>
        <taxon>ecological metagenomes</taxon>
    </lineage>
</organism>
<dbReference type="PANTHER" id="PTHR43284:SF1">
    <property type="entry name" value="ASPARAGINE SYNTHETASE"/>
    <property type="match status" value="1"/>
</dbReference>
<evidence type="ECO:0000313" key="2">
    <source>
        <dbReference type="EMBL" id="GAG67247.1"/>
    </source>
</evidence>
<dbReference type="CDD" id="cd00712">
    <property type="entry name" value="AsnB"/>
    <property type="match status" value="1"/>
</dbReference>
<comment type="caution">
    <text evidence="2">The sequence shown here is derived from an EMBL/GenBank/DDBJ whole genome shotgun (WGS) entry which is preliminary data.</text>
</comment>
<dbReference type="Pfam" id="PF13537">
    <property type="entry name" value="GATase_7"/>
    <property type="match status" value="1"/>
</dbReference>
<feature type="domain" description="Glutamine amidotransferase type-2" evidence="1">
    <location>
        <begin position="2"/>
        <end position="199"/>
    </location>
</feature>
<dbReference type="PROSITE" id="PS51278">
    <property type="entry name" value="GATASE_TYPE_2"/>
    <property type="match status" value="1"/>
</dbReference>
<feature type="non-terminal residue" evidence="2">
    <location>
        <position position="199"/>
    </location>
</feature>
<dbReference type="AlphaFoldDB" id="X1AB93"/>
<proteinExistence type="predicted"/>
<name>X1AB93_9ZZZZ</name>
<dbReference type="InterPro" id="IPR029055">
    <property type="entry name" value="Ntn_hydrolases_N"/>
</dbReference>
<dbReference type="SUPFAM" id="SSF56235">
    <property type="entry name" value="N-terminal nucleophile aminohydrolases (Ntn hydrolases)"/>
    <property type="match status" value="1"/>
</dbReference>
<gene>
    <name evidence="2" type="ORF">S01H4_20771</name>
</gene>
<accession>X1AB93</accession>
<dbReference type="Gene3D" id="3.60.20.10">
    <property type="entry name" value="Glutamine Phosphoribosylpyrophosphate, subunit 1, domain 1"/>
    <property type="match status" value="1"/>
</dbReference>
<dbReference type="EMBL" id="BART01009368">
    <property type="protein sequence ID" value="GAG67247.1"/>
    <property type="molecule type" value="Genomic_DNA"/>
</dbReference>
<dbReference type="InterPro" id="IPR017932">
    <property type="entry name" value="GATase_2_dom"/>
</dbReference>
<dbReference type="InterPro" id="IPR051786">
    <property type="entry name" value="ASN_synthetase/amidase"/>
</dbReference>
<protein>
    <recommendedName>
        <fullName evidence="1">Glutamine amidotransferase type-2 domain-containing protein</fullName>
    </recommendedName>
</protein>
<reference evidence="2" key="1">
    <citation type="journal article" date="2014" name="Front. Microbiol.">
        <title>High frequency of phylogenetically diverse reductive dehalogenase-homologous genes in deep subseafloor sedimentary metagenomes.</title>
        <authorList>
            <person name="Kawai M."/>
            <person name="Futagami T."/>
            <person name="Toyoda A."/>
            <person name="Takaki Y."/>
            <person name="Nishi S."/>
            <person name="Hori S."/>
            <person name="Arai W."/>
            <person name="Tsubouchi T."/>
            <person name="Morono Y."/>
            <person name="Uchiyama I."/>
            <person name="Ito T."/>
            <person name="Fujiyama A."/>
            <person name="Inagaki F."/>
            <person name="Takami H."/>
        </authorList>
    </citation>
    <scope>NUCLEOTIDE SEQUENCE</scope>
    <source>
        <strain evidence="2">Expedition CK06-06</strain>
    </source>
</reference>